<sequence length="284" mass="31879">MHRLVLLILPVVLLLACVPEPELDQTTYEPKLVIDGSIESGGFPRVVLSNSASYFMNIDSANIRDLIVSTAKVTVSDGVNEEILTLKRDDNFFPPYIYQGTSLKGETGKTYSLTVEVKGKRYTASTTIPPPAQFDKLWFELAPGKDSLGYVYGQITDDAAVANYYRVFTQRLNEDDRFIPVYLSAVGDQYFNGQQFTFTLLRGPENFTNVIDDLYFKRGDSVRVKLCSMDRAHFDFWRTVERELYVVGNPFSSSGNKIISNIDGDNALGVWGGYGVSYYAINIK</sequence>
<proteinExistence type="predicted"/>
<evidence type="ECO:0000313" key="1">
    <source>
        <dbReference type="EMBL" id="SHG48622.1"/>
    </source>
</evidence>
<dbReference type="Pfam" id="PF14054">
    <property type="entry name" value="DUF4249"/>
    <property type="match status" value="1"/>
</dbReference>
<dbReference type="AlphaFoldDB" id="A0A1M5K733"/>
<dbReference type="RefSeq" id="WP_084137858.1">
    <property type="nucleotide sequence ID" value="NZ_FQWQ01000001.1"/>
</dbReference>
<organism evidence="1 2">
    <name type="scientific">Chryseolinea serpens</name>
    <dbReference type="NCBI Taxonomy" id="947013"/>
    <lineage>
        <taxon>Bacteria</taxon>
        <taxon>Pseudomonadati</taxon>
        <taxon>Bacteroidota</taxon>
        <taxon>Cytophagia</taxon>
        <taxon>Cytophagales</taxon>
        <taxon>Fulvivirgaceae</taxon>
        <taxon>Chryseolinea</taxon>
    </lineage>
</organism>
<accession>A0A1M5K733</accession>
<dbReference type="Proteomes" id="UP000184212">
    <property type="component" value="Unassembled WGS sequence"/>
</dbReference>
<dbReference type="PROSITE" id="PS51257">
    <property type="entry name" value="PROKAR_LIPOPROTEIN"/>
    <property type="match status" value="1"/>
</dbReference>
<evidence type="ECO:0000313" key="2">
    <source>
        <dbReference type="Proteomes" id="UP000184212"/>
    </source>
</evidence>
<dbReference type="STRING" id="947013.SAMN04488109_0480"/>
<protein>
    <recommendedName>
        <fullName evidence="3">DUF4249 domain-containing protein</fullName>
    </recommendedName>
</protein>
<reference evidence="1 2" key="1">
    <citation type="submission" date="2016-11" db="EMBL/GenBank/DDBJ databases">
        <authorList>
            <person name="Jaros S."/>
            <person name="Januszkiewicz K."/>
            <person name="Wedrychowicz H."/>
        </authorList>
    </citation>
    <scope>NUCLEOTIDE SEQUENCE [LARGE SCALE GENOMIC DNA]</scope>
    <source>
        <strain evidence="1 2">DSM 24574</strain>
    </source>
</reference>
<dbReference type="OrthoDB" id="1117499at2"/>
<gene>
    <name evidence="1" type="ORF">SAMN04488109_0480</name>
</gene>
<dbReference type="EMBL" id="FQWQ01000001">
    <property type="protein sequence ID" value="SHG48622.1"/>
    <property type="molecule type" value="Genomic_DNA"/>
</dbReference>
<dbReference type="InterPro" id="IPR025345">
    <property type="entry name" value="DUF4249"/>
</dbReference>
<keyword evidence="2" id="KW-1185">Reference proteome</keyword>
<name>A0A1M5K733_9BACT</name>
<evidence type="ECO:0008006" key="3">
    <source>
        <dbReference type="Google" id="ProtNLM"/>
    </source>
</evidence>